<evidence type="ECO:0000256" key="9">
    <source>
        <dbReference type="ARBA" id="ARBA00022748"/>
    </source>
</evidence>
<dbReference type="GO" id="GO:0015886">
    <property type="term" value="P:heme transport"/>
    <property type="evidence" value="ECO:0007669"/>
    <property type="project" value="InterPro"/>
</dbReference>
<organism evidence="13 15">
    <name type="scientific">Thauera aminoaromatica</name>
    <dbReference type="NCBI Taxonomy" id="164330"/>
    <lineage>
        <taxon>Bacteria</taxon>
        <taxon>Pseudomonadati</taxon>
        <taxon>Pseudomonadota</taxon>
        <taxon>Betaproteobacteria</taxon>
        <taxon>Rhodocyclales</taxon>
        <taxon>Zoogloeaceae</taxon>
        <taxon>Thauera</taxon>
    </lineage>
</organism>
<reference evidence="13 15" key="2">
    <citation type="journal article" date="2012" name="Stand. Genomic Sci.">
        <title>Complete genome sequence of Thauera aminoaromatica strain MZ1T.</title>
        <authorList>
            <person name="Jiang K."/>
            <person name="Sanseverino J."/>
            <person name="Chauhan A."/>
            <person name="Lucas S."/>
            <person name="Copeland A."/>
            <person name="Lapidus A."/>
            <person name="Del Rio T.G."/>
            <person name="Dalin E."/>
            <person name="Tice H."/>
            <person name="Bruce D."/>
            <person name="Goodwin L."/>
            <person name="Pitluck S."/>
            <person name="Sims D."/>
            <person name="Brettin T."/>
            <person name="Detter J.C."/>
            <person name="Han C."/>
            <person name="Chang Y.J."/>
            <person name="Larimer F."/>
            <person name="Land M."/>
            <person name="Hauser L."/>
            <person name="Kyrpides N.C."/>
            <person name="Mikhailova N."/>
            <person name="Moser S."/>
            <person name="Jegier P."/>
            <person name="Close D."/>
            <person name="Debruyn J.M."/>
            <person name="Wang Y."/>
            <person name="Layton A.C."/>
            <person name="Allen M.S."/>
            <person name="Sayler G.S."/>
        </authorList>
    </citation>
    <scope>NUCLEOTIDE SEQUENCE [LARGE SCALE GENOMIC DNA]</scope>
    <source>
        <strain evidence="13 15">MZ1T</strain>
    </source>
</reference>
<keyword evidence="7 12" id="KW-0997">Cell inner membrane</keyword>
<evidence type="ECO:0000313" key="15">
    <source>
        <dbReference type="Proteomes" id="UP000002186"/>
    </source>
</evidence>
<reference evidence="14 16" key="3">
    <citation type="submission" date="2018-09" db="EMBL/GenBank/DDBJ databases">
        <title>Metagenome Assembled Genomes from an Advanced Water Purification Facility.</title>
        <authorList>
            <person name="Stamps B.W."/>
            <person name="Spear J.R."/>
        </authorList>
    </citation>
    <scope>NUCLEOTIDE SEQUENCE [LARGE SCALE GENOMIC DNA]</scope>
    <source>
        <strain evidence="14">Bin_27_1</strain>
    </source>
</reference>
<evidence type="ECO:0000313" key="14">
    <source>
        <dbReference type="EMBL" id="TXH77967.1"/>
    </source>
</evidence>
<evidence type="ECO:0000256" key="10">
    <source>
        <dbReference type="ARBA" id="ARBA00022989"/>
    </source>
</evidence>
<evidence type="ECO:0000256" key="5">
    <source>
        <dbReference type="ARBA" id="ARBA00022448"/>
    </source>
</evidence>
<evidence type="ECO:0000313" key="13">
    <source>
        <dbReference type="EMBL" id="ACR02584.1"/>
    </source>
</evidence>
<dbReference type="eggNOG" id="COG3114">
    <property type="taxonomic scope" value="Bacteria"/>
</dbReference>
<proteinExistence type="inferred from homology"/>
<dbReference type="STRING" id="85643.Tmz1t_4001"/>
<evidence type="ECO:0000256" key="2">
    <source>
        <dbReference type="ARBA" id="ARBA00004377"/>
    </source>
</evidence>
<evidence type="ECO:0000313" key="16">
    <source>
        <dbReference type="Proteomes" id="UP000321192"/>
    </source>
</evidence>
<dbReference type="EMBL" id="SSFD01000406">
    <property type="protein sequence ID" value="TXH77967.1"/>
    <property type="molecule type" value="Genomic_DNA"/>
</dbReference>
<dbReference type="GO" id="GO:0017004">
    <property type="term" value="P:cytochrome complex assembly"/>
    <property type="evidence" value="ECO:0007669"/>
    <property type="project" value="UniProtKB-KW"/>
</dbReference>
<evidence type="ECO:0000256" key="4">
    <source>
        <dbReference type="ARBA" id="ARBA00016461"/>
    </source>
</evidence>
<sequence length="76" mass="8760">MQQWESWSAFWDMGGAAFYVWGSYGLAFALIALELVLVFQRRKDTTRRLLRWRRAVGKDAGKRNGEGTMPAMESET</sequence>
<evidence type="ECO:0000256" key="8">
    <source>
        <dbReference type="ARBA" id="ARBA00022692"/>
    </source>
</evidence>
<comment type="similarity">
    <text evidence="3 12">Belongs to the CcmD/CycX/HelD family.</text>
</comment>
<dbReference type="Proteomes" id="UP000002186">
    <property type="component" value="Chromosome"/>
</dbReference>
<accession>A0A5C7S2L6</accession>
<dbReference type="InterPro" id="IPR007078">
    <property type="entry name" value="Haem_export_protD_CcmD"/>
</dbReference>
<protein>
    <recommendedName>
        <fullName evidence="4 12">Heme exporter protein D</fullName>
    </recommendedName>
</protein>
<evidence type="ECO:0000256" key="3">
    <source>
        <dbReference type="ARBA" id="ARBA00008741"/>
    </source>
</evidence>
<evidence type="ECO:0000256" key="1">
    <source>
        <dbReference type="ARBA" id="ARBA00002442"/>
    </source>
</evidence>
<dbReference type="Proteomes" id="UP000321192">
    <property type="component" value="Unassembled WGS sequence"/>
</dbReference>
<dbReference type="RefSeq" id="WP_004314207.1">
    <property type="nucleotide sequence ID" value="NC_011662.2"/>
</dbReference>
<evidence type="ECO:0000256" key="6">
    <source>
        <dbReference type="ARBA" id="ARBA00022475"/>
    </source>
</evidence>
<keyword evidence="15" id="KW-1185">Reference proteome</keyword>
<dbReference type="HOGENOM" id="CLU_180892_2_1_4"/>
<evidence type="ECO:0000256" key="7">
    <source>
        <dbReference type="ARBA" id="ARBA00022519"/>
    </source>
</evidence>
<comment type="subcellular location">
    <subcellularLocation>
        <location evidence="2 12">Cell inner membrane</location>
        <topology evidence="2 12">Single-pass membrane protein</topology>
    </subcellularLocation>
</comment>
<gene>
    <name evidence="14" type="primary">ccmD</name>
    <name evidence="13" type="ordered locus">Tmz1t_4001</name>
    <name evidence="14" type="ORF">E6Q80_23795</name>
</gene>
<keyword evidence="6 12" id="KW-1003">Cell membrane</keyword>
<keyword evidence="11 12" id="KW-0472">Membrane</keyword>
<dbReference type="GO" id="GO:0005886">
    <property type="term" value="C:plasma membrane"/>
    <property type="evidence" value="ECO:0007669"/>
    <property type="project" value="UniProtKB-SubCell"/>
</dbReference>
<dbReference type="EMBL" id="CP001281">
    <property type="protein sequence ID" value="ACR02584.1"/>
    <property type="molecule type" value="Genomic_DNA"/>
</dbReference>
<evidence type="ECO:0000256" key="11">
    <source>
        <dbReference type="ARBA" id="ARBA00023136"/>
    </source>
</evidence>
<keyword evidence="8 12" id="KW-0812">Transmembrane</keyword>
<dbReference type="Pfam" id="PF04995">
    <property type="entry name" value="CcmD"/>
    <property type="match status" value="1"/>
</dbReference>
<dbReference type="KEGG" id="tmz:Tmz1t_4001"/>
<dbReference type="OrthoDB" id="9815607at2"/>
<evidence type="ECO:0000256" key="12">
    <source>
        <dbReference type="RuleBase" id="RU363101"/>
    </source>
</evidence>
<keyword evidence="10 12" id="KW-1133">Transmembrane helix</keyword>
<feature type="transmembrane region" description="Helical" evidence="12">
    <location>
        <begin position="16"/>
        <end position="39"/>
    </location>
</feature>
<name>C4K973_THASP</name>
<keyword evidence="5 12" id="KW-0813">Transport</keyword>
<keyword evidence="9 12" id="KW-0201">Cytochrome c-type biogenesis</keyword>
<accession>C4K973</accession>
<dbReference type="NCBIfam" id="TIGR03141">
    <property type="entry name" value="cytochro_ccmD"/>
    <property type="match status" value="1"/>
</dbReference>
<dbReference type="AlphaFoldDB" id="C4K973"/>
<reference evidence="15" key="1">
    <citation type="submission" date="2009-05" db="EMBL/GenBank/DDBJ databases">
        <title>Complete sequence of chromosome of Thauera sp. MZ1T.</title>
        <authorList>
            <consortium name="US DOE Joint Genome Institute"/>
            <person name="Lucas S."/>
            <person name="Copeland A."/>
            <person name="Lapidus A."/>
            <person name="Glavina del Rio T."/>
            <person name="Dalin E."/>
            <person name="Tice H."/>
            <person name="Bruce D."/>
            <person name="Goodwin L."/>
            <person name="Pitluck S."/>
            <person name="Sims D."/>
            <person name="Brettin T."/>
            <person name="Detter J.C."/>
            <person name="Han C."/>
            <person name="Larimer F."/>
            <person name="Land M."/>
            <person name="Hauser L."/>
            <person name="Kyrpides N."/>
            <person name="Mikhailova N."/>
            <person name="Sayler G.S."/>
        </authorList>
    </citation>
    <scope>NUCLEOTIDE SEQUENCE [LARGE SCALE GENOMIC DNA]</scope>
    <source>
        <strain evidence="15">MZ1T</strain>
    </source>
</reference>
<comment type="function">
    <text evidence="1 12">Required for the export of heme to the periplasm for the biogenesis of c-type cytochromes.</text>
</comment>